<dbReference type="KEGG" id="lem:LEN_0160"/>
<feature type="signal peptide" evidence="1">
    <location>
        <begin position="1"/>
        <end position="26"/>
    </location>
</feature>
<accession>A0AAU9AAV9</accession>
<proteinExistence type="predicted"/>
<dbReference type="RefSeq" id="WP_074873056.1">
    <property type="nucleotide sequence ID" value="NZ_AP014940.1"/>
</dbReference>
<protein>
    <recommendedName>
        <fullName evidence="4">Lipoprotein</fullName>
    </recommendedName>
</protein>
<reference evidence="2 3" key="1">
    <citation type="journal article" date="2017" name="DNA Res.">
        <title>Complete genome sequence and expression profile of the commercial lytic enzyme producer Lysobacter enzymogenes M497-1.</title>
        <authorList>
            <person name="Takami H."/>
            <person name="Toyoda A."/>
            <person name="Uchiyama I."/>
            <person name="Itoh T."/>
            <person name="Takaki Y."/>
            <person name="Arai W."/>
            <person name="Nishi S."/>
            <person name="Kawai M."/>
            <person name="Shinya K."/>
            <person name="Ikeda H."/>
        </authorList>
    </citation>
    <scope>NUCLEOTIDE SEQUENCE [LARGE SCALE GENOMIC DNA]</scope>
    <source>
        <strain evidence="2 3">M497-1</strain>
    </source>
</reference>
<sequence length="73" mass="7924">MRSIRHKTLFVAAFAFAAGFATVASALPARCAPCRQIYDDCMAGPNPSYEVCARQYNECVPPGCMLMPLPLDP</sequence>
<dbReference type="EMBL" id="AP014940">
    <property type="protein sequence ID" value="BAV95647.1"/>
    <property type="molecule type" value="Genomic_DNA"/>
</dbReference>
<dbReference type="GeneID" id="83062099"/>
<evidence type="ECO:0000256" key="1">
    <source>
        <dbReference type="SAM" id="SignalP"/>
    </source>
</evidence>
<evidence type="ECO:0008006" key="4">
    <source>
        <dbReference type="Google" id="ProtNLM"/>
    </source>
</evidence>
<evidence type="ECO:0000313" key="3">
    <source>
        <dbReference type="Proteomes" id="UP000218824"/>
    </source>
</evidence>
<dbReference type="Proteomes" id="UP000218824">
    <property type="component" value="Chromosome"/>
</dbReference>
<dbReference type="AlphaFoldDB" id="A0AAU9AAV9"/>
<organism evidence="2 3">
    <name type="scientific">Lysobacter enzymogenes</name>
    <dbReference type="NCBI Taxonomy" id="69"/>
    <lineage>
        <taxon>Bacteria</taxon>
        <taxon>Pseudomonadati</taxon>
        <taxon>Pseudomonadota</taxon>
        <taxon>Gammaproteobacteria</taxon>
        <taxon>Lysobacterales</taxon>
        <taxon>Lysobacteraceae</taxon>
        <taxon>Lysobacter</taxon>
    </lineage>
</organism>
<evidence type="ECO:0000313" key="2">
    <source>
        <dbReference type="EMBL" id="BAV95647.1"/>
    </source>
</evidence>
<keyword evidence="1" id="KW-0732">Signal</keyword>
<gene>
    <name evidence="2" type="ORF">LEN_0160</name>
</gene>
<feature type="chain" id="PRO_5043695181" description="Lipoprotein" evidence="1">
    <location>
        <begin position="27"/>
        <end position="73"/>
    </location>
</feature>
<name>A0AAU9AAV9_LYSEN</name>